<keyword evidence="2" id="KW-1185">Reference proteome</keyword>
<dbReference type="Proteomes" id="UP000320496">
    <property type="component" value="Chromosome"/>
</dbReference>
<sequence length="83" mass="9349">MKVTMSILETSEQKPVEGTIDVSRLPVLGEYIQRGNEWFQVKRVVHAADDHAPVAGRVFVTPIVDPLRDPFTMSEWLEMAPQG</sequence>
<reference evidence="1 2" key="1">
    <citation type="submission" date="2019-02" db="EMBL/GenBank/DDBJ databases">
        <title>Deep-cultivation of Planctomycetes and their phenomic and genomic characterization uncovers novel biology.</title>
        <authorList>
            <person name="Wiegand S."/>
            <person name="Jogler M."/>
            <person name="Boedeker C."/>
            <person name="Pinto D."/>
            <person name="Vollmers J."/>
            <person name="Rivas-Marin E."/>
            <person name="Kohn T."/>
            <person name="Peeters S.H."/>
            <person name="Heuer A."/>
            <person name="Rast P."/>
            <person name="Oberbeckmann S."/>
            <person name="Bunk B."/>
            <person name="Jeske O."/>
            <person name="Meyerdierks A."/>
            <person name="Storesund J.E."/>
            <person name="Kallscheuer N."/>
            <person name="Luecker S."/>
            <person name="Lage O.M."/>
            <person name="Pohl T."/>
            <person name="Merkel B.J."/>
            <person name="Hornburger P."/>
            <person name="Mueller R.-W."/>
            <person name="Bruemmer F."/>
            <person name="Labrenz M."/>
            <person name="Spormann A.M."/>
            <person name="Op den Camp H."/>
            <person name="Overmann J."/>
            <person name="Amann R."/>
            <person name="Jetten M.S.M."/>
            <person name="Mascher T."/>
            <person name="Medema M.H."/>
            <person name="Devos D.P."/>
            <person name="Kaster A.-K."/>
            <person name="Ovreas L."/>
            <person name="Rohde M."/>
            <person name="Galperin M.Y."/>
            <person name="Jogler C."/>
        </authorList>
    </citation>
    <scope>NUCLEOTIDE SEQUENCE [LARGE SCALE GENOMIC DNA]</scope>
    <source>
        <strain evidence="1 2">Mal4</strain>
    </source>
</reference>
<organism evidence="1 2">
    <name type="scientific">Maioricimonas rarisocia</name>
    <dbReference type="NCBI Taxonomy" id="2528026"/>
    <lineage>
        <taxon>Bacteria</taxon>
        <taxon>Pseudomonadati</taxon>
        <taxon>Planctomycetota</taxon>
        <taxon>Planctomycetia</taxon>
        <taxon>Planctomycetales</taxon>
        <taxon>Planctomycetaceae</taxon>
        <taxon>Maioricimonas</taxon>
    </lineage>
</organism>
<name>A0A517Z537_9PLAN</name>
<protein>
    <submittedName>
        <fullName evidence="1">Uncharacterized protein</fullName>
    </submittedName>
</protein>
<gene>
    <name evidence="1" type="ORF">Mal4_19130</name>
</gene>
<proteinExistence type="predicted"/>
<dbReference type="KEGG" id="mri:Mal4_19130"/>
<accession>A0A517Z537</accession>
<evidence type="ECO:0000313" key="2">
    <source>
        <dbReference type="Proteomes" id="UP000320496"/>
    </source>
</evidence>
<evidence type="ECO:0000313" key="1">
    <source>
        <dbReference type="EMBL" id="QDU37598.1"/>
    </source>
</evidence>
<dbReference type="EMBL" id="CP036275">
    <property type="protein sequence ID" value="QDU37598.1"/>
    <property type="molecule type" value="Genomic_DNA"/>
</dbReference>
<dbReference type="RefSeq" id="WP_145368539.1">
    <property type="nucleotide sequence ID" value="NZ_CP036275.1"/>
</dbReference>
<dbReference type="AlphaFoldDB" id="A0A517Z537"/>